<protein>
    <submittedName>
        <fullName evidence="1">Uncharacterized protein</fullName>
    </submittedName>
</protein>
<gene>
    <name evidence="1" type="ORF">DE4585_04927</name>
</gene>
<name>A0A4R8RZV7_9MYCO</name>
<evidence type="ECO:0000313" key="1">
    <source>
        <dbReference type="EMBL" id="TDZ77532.1"/>
    </source>
</evidence>
<dbReference type="Proteomes" id="UP000295117">
    <property type="component" value="Unassembled WGS sequence"/>
</dbReference>
<reference evidence="1 2" key="1">
    <citation type="journal article" date="2019" name="Sci. Rep.">
        <title>Extended insight into the Mycobacterium chelonae-abscessus complex through whole genome sequencing of Mycobacterium salmoniphilum outbreak and Mycobacterium salmoniphilum-like strains.</title>
        <authorList>
            <person name="Behra P.R.K."/>
            <person name="Das S."/>
            <person name="Pettersson B.M.F."/>
            <person name="Shirreff L."/>
            <person name="DuCote T."/>
            <person name="Jacobsson K.G."/>
            <person name="Ennis D.G."/>
            <person name="Kirsebom L.A."/>
        </authorList>
    </citation>
    <scope>NUCLEOTIDE SEQUENCE [LARGE SCALE GENOMIC DNA]</scope>
    <source>
        <strain evidence="1 2">DE 4585</strain>
    </source>
</reference>
<dbReference type="AlphaFoldDB" id="A0A4R8RZV7"/>
<dbReference type="EMBL" id="PECH01000010">
    <property type="protein sequence ID" value="TDZ77532.1"/>
    <property type="molecule type" value="Genomic_DNA"/>
</dbReference>
<accession>A0A4R8RZV7</accession>
<sequence>MAVGALRSVNGCPARIEGPDSSITATIYLIVGPPALPPHEPWVKHDVIDGTAVTIADTFASPKSPPRDQVVSATCVVSDRYPGSVVLSATVSYPPAADGCQIGTDLMRVAIGQFAKRPPHGTSTALRTVLTGIDPCRPVTRLASSHVVVWNVADSDTRNCAFTVDGSPEILVSLEYLDPSAEQYQPEHFEIAGHQVAGDSHDGIFNIVVGQEFPYDSGTRIPAVEIADLSKNMDRIKLIATAIAEDF</sequence>
<organism evidence="1 2">
    <name type="scientific">Mycobacteroides salmoniphilum</name>
    <dbReference type="NCBI Taxonomy" id="404941"/>
    <lineage>
        <taxon>Bacteria</taxon>
        <taxon>Bacillati</taxon>
        <taxon>Actinomycetota</taxon>
        <taxon>Actinomycetes</taxon>
        <taxon>Mycobacteriales</taxon>
        <taxon>Mycobacteriaceae</taxon>
        <taxon>Mycobacteroides</taxon>
    </lineage>
</organism>
<comment type="caution">
    <text evidence="1">The sequence shown here is derived from an EMBL/GenBank/DDBJ whole genome shotgun (WGS) entry which is preliminary data.</text>
</comment>
<proteinExistence type="predicted"/>
<evidence type="ECO:0000313" key="2">
    <source>
        <dbReference type="Proteomes" id="UP000295117"/>
    </source>
</evidence>